<dbReference type="InterPro" id="IPR006683">
    <property type="entry name" value="Thioestr_dom"/>
</dbReference>
<reference evidence="5 6" key="1">
    <citation type="submission" date="2017-03" db="EMBL/GenBank/DDBJ databases">
        <title>Genome sequence of Clostridium hungatei DSM 14427.</title>
        <authorList>
            <person name="Poehlein A."/>
            <person name="Daniel R."/>
        </authorList>
    </citation>
    <scope>NUCLEOTIDE SEQUENCE [LARGE SCALE GENOMIC DNA]</scope>
    <source>
        <strain evidence="5 6">DSM 14427</strain>
    </source>
</reference>
<dbReference type="Proteomes" id="UP000191554">
    <property type="component" value="Unassembled WGS sequence"/>
</dbReference>
<dbReference type="CDD" id="cd03442">
    <property type="entry name" value="BFIT_BACH"/>
    <property type="match status" value="1"/>
</dbReference>
<organism evidence="5 6">
    <name type="scientific">Ruminiclostridium hungatei</name>
    <name type="common">Clostridium hungatei</name>
    <dbReference type="NCBI Taxonomy" id="48256"/>
    <lineage>
        <taxon>Bacteria</taxon>
        <taxon>Bacillati</taxon>
        <taxon>Bacillota</taxon>
        <taxon>Clostridia</taxon>
        <taxon>Eubacteriales</taxon>
        <taxon>Oscillospiraceae</taxon>
        <taxon>Ruminiclostridium</taxon>
    </lineage>
</organism>
<dbReference type="EC" id="3.1.2.-" evidence="5"/>
<dbReference type="RefSeq" id="WP_080066610.1">
    <property type="nucleotide sequence ID" value="NZ_MZGX01000038.1"/>
</dbReference>
<accession>A0A1V4SEP9</accession>
<dbReference type="GO" id="GO:0052816">
    <property type="term" value="F:long-chain fatty acyl-CoA hydrolase activity"/>
    <property type="evidence" value="ECO:0007669"/>
    <property type="project" value="TreeGrafter"/>
</dbReference>
<sequence length="159" mass="18229">MDKKIYKKVSDSRTEQIQILMPEHINGFNRLFGGRLMEWIDVVAAVVARRHSGCNVTTASIDNLQFKAAAYVNSTIFLTGQITYVGNTSMEVRVTTYVEKLDGMRHMINRAYLVLVALDENDHPVQVPGLTLETEEEKLEWEAGKKRSKLRKQRRLEAF</sequence>
<dbReference type="Pfam" id="PF03061">
    <property type="entry name" value="4HBT"/>
    <property type="match status" value="1"/>
</dbReference>
<dbReference type="InterPro" id="IPR029069">
    <property type="entry name" value="HotDog_dom_sf"/>
</dbReference>
<dbReference type="OrthoDB" id="9791628at2"/>
<dbReference type="PROSITE" id="PS51770">
    <property type="entry name" value="HOTDOG_ACOT"/>
    <property type="match status" value="1"/>
</dbReference>
<dbReference type="Gene3D" id="3.10.129.10">
    <property type="entry name" value="Hotdog Thioesterase"/>
    <property type="match status" value="1"/>
</dbReference>
<dbReference type="GO" id="GO:0005737">
    <property type="term" value="C:cytoplasm"/>
    <property type="evidence" value="ECO:0007669"/>
    <property type="project" value="TreeGrafter"/>
</dbReference>
<feature type="domain" description="HotDog ACOT-type" evidence="4">
    <location>
        <begin position="10"/>
        <end position="121"/>
    </location>
</feature>
<evidence type="ECO:0000256" key="2">
    <source>
        <dbReference type="ARBA" id="ARBA00022801"/>
    </source>
</evidence>
<keyword evidence="6" id="KW-1185">Reference proteome</keyword>
<comment type="similarity">
    <text evidence="1">Belongs to the acyl coenzyme A hydrolase family.</text>
</comment>
<evidence type="ECO:0000313" key="6">
    <source>
        <dbReference type="Proteomes" id="UP000191554"/>
    </source>
</evidence>
<evidence type="ECO:0000256" key="3">
    <source>
        <dbReference type="PROSITE-ProRule" id="PRU01106"/>
    </source>
</evidence>
<evidence type="ECO:0000313" key="5">
    <source>
        <dbReference type="EMBL" id="OPX41986.1"/>
    </source>
</evidence>
<evidence type="ECO:0000259" key="4">
    <source>
        <dbReference type="PROSITE" id="PS51770"/>
    </source>
</evidence>
<name>A0A1V4SEP9_RUMHU</name>
<dbReference type="InterPro" id="IPR040170">
    <property type="entry name" value="Cytosol_ACT"/>
</dbReference>
<dbReference type="InterPro" id="IPR033120">
    <property type="entry name" value="HOTDOG_ACOT"/>
</dbReference>
<dbReference type="SUPFAM" id="SSF54637">
    <property type="entry name" value="Thioesterase/thiol ester dehydrase-isomerase"/>
    <property type="match status" value="1"/>
</dbReference>
<dbReference type="GO" id="GO:0006637">
    <property type="term" value="P:acyl-CoA metabolic process"/>
    <property type="evidence" value="ECO:0007669"/>
    <property type="project" value="TreeGrafter"/>
</dbReference>
<dbReference type="AlphaFoldDB" id="A0A1V4SEP9"/>
<dbReference type="PANTHER" id="PTHR11049">
    <property type="entry name" value="ACYL COENZYME A THIOESTER HYDROLASE"/>
    <property type="match status" value="1"/>
</dbReference>
<dbReference type="STRING" id="48256.CLHUN_41580"/>
<gene>
    <name evidence="5" type="ORF">CLHUN_41580</name>
</gene>
<comment type="caution">
    <text evidence="5">The sequence shown here is derived from an EMBL/GenBank/DDBJ whole genome shotgun (WGS) entry which is preliminary data.</text>
</comment>
<keyword evidence="2 3" id="KW-0378">Hydrolase</keyword>
<evidence type="ECO:0000256" key="1">
    <source>
        <dbReference type="ARBA" id="ARBA00010458"/>
    </source>
</evidence>
<proteinExistence type="inferred from homology"/>
<dbReference type="EMBL" id="MZGX01000038">
    <property type="protein sequence ID" value="OPX41986.1"/>
    <property type="molecule type" value="Genomic_DNA"/>
</dbReference>
<protein>
    <submittedName>
        <fullName evidence="5">Putative acyl-CoA thioester hydrolase</fullName>
        <ecNumber evidence="5">3.1.2.-</ecNumber>
    </submittedName>
</protein>